<dbReference type="NCBIfam" id="TIGR03943">
    <property type="entry name" value="TIGR03943 family putative permease subunit"/>
    <property type="match status" value="1"/>
</dbReference>
<dbReference type="PANTHER" id="PTHR40047:SF1">
    <property type="entry name" value="UPF0703 PROTEIN YCGQ"/>
    <property type="match status" value="1"/>
</dbReference>
<evidence type="ECO:0000313" key="3">
    <source>
        <dbReference type="EMBL" id="MBB5431687.1"/>
    </source>
</evidence>
<reference evidence="3 4" key="1">
    <citation type="submission" date="2020-08" db="EMBL/GenBank/DDBJ databases">
        <title>Sequencing the genomes of 1000 actinobacteria strains.</title>
        <authorList>
            <person name="Klenk H.-P."/>
        </authorList>
    </citation>
    <scope>NUCLEOTIDE SEQUENCE [LARGE SCALE GENOMIC DNA]</scope>
    <source>
        <strain evidence="3 4">DSM 44551</strain>
    </source>
</reference>
<dbReference type="InterPro" id="IPR052955">
    <property type="entry name" value="UPF0703_membrane_permease"/>
</dbReference>
<keyword evidence="1" id="KW-0472">Membrane</keyword>
<protein>
    <submittedName>
        <fullName evidence="3">Putative repeat protein (TIGR03943 family)</fullName>
    </submittedName>
</protein>
<dbReference type="InterPro" id="IPR015402">
    <property type="entry name" value="DUF1980"/>
</dbReference>
<dbReference type="RefSeq" id="WP_184391361.1">
    <property type="nucleotide sequence ID" value="NZ_BAAAJD010000051.1"/>
</dbReference>
<accession>A0A7W8QJM0</accession>
<evidence type="ECO:0000256" key="1">
    <source>
        <dbReference type="SAM" id="Phobius"/>
    </source>
</evidence>
<proteinExistence type="predicted"/>
<sequence length="253" mass="27270">MNRIAQGLVLVLLGAAALGSSAFSELYLNYVQAAFRPFLIAAGLVLVVLGALVVAADLRAAARGEDGEQGHDGHDHGHDHHGGPRVAWLLVLPVVAVFVVAPPALGAYTAAASGAAEAPDPSRVDLSEYRDDPFAEAGDGPVELQLQEFVSRAWTDEDRAMSGRTIELTGFVVPHPDGEDEGWYLARLQMACCAADAVVNRVLITDEPAPETDSWWTVRGTWDEPEGDLQSVRDHRFTVEEMHQVDNPPDPYE</sequence>
<comment type="caution">
    <text evidence="3">The sequence shown here is derived from an EMBL/GenBank/DDBJ whole genome shotgun (WGS) entry which is preliminary data.</text>
</comment>
<keyword evidence="4" id="KW-1185">Reference proteome</keyword>
<dbReference type="Pfam" id="PF21537">
    <property type="entry name" value="DUF1980_C"/>
    <property type="match status" value="1"/>
</dbReference>
<feature type="transmembrane region" description="Helical" evidence="1">
    <location>
        <begin position="34"/>
        <end position="55"/>
    </location>
</feature>
<dbReference type="EMBL" id="JACHDB010000001">
    <property type="protein sequence ID" value="MBB5431687.1"/>
    <property type="molecule type" value="Genomic_DNA"/>
</dbReference>
<dbReference type="InterPro" id="IPR048447">
    <property type="entry name" value="DUF1980_C"/>
</dbReference>
<dbReference type="Proteomes" id="UP000572635">
    <property type="component" value="Unassembled WGS sequence"/>
</dbReference>
<organism evidence="3 4">
    <name type="scientific">Nocardiopsis composta</name>
    <dbReference type="NCBI Taxonomy" id="157465"/>
    <lineage>
        <taxon>Bacteria</taxon>
        <taxon>Bacillati</taxon>
        <taxon>Actinomycetota</taxon>
        <taxon>Actinomycetes</taxon>
        <taxon>Streptosporangiales</taxon>
        <taxon>Nocardiopsidaceae</taxon>
        <taxon>Nocardiopsis</taxon>
    </lineage>
</organism>
<gene>
    <name evidence="3" type="ORF">HDA36_001771</name>
</gene>
<dbReference type="PANTHER" id="PTHR40047">
    <property type="entry name" value="UPF0703 PROTEIN YCGQ"/>
    <property type="match status" value="1"/>
</dbReference>
<evidence type="ECO:0000259" key="2">
    <source>
        <dbReference type="Pfam" id="PF21537"/>
    </source>
</evidence>
<name>A0A7W8QJM0_9ACTN</name>
<keyword evidence="1" id="KW-0812">Transmembrane</keyword>
<dbReference type="AlphaFoldDB" id="A0A7W8QJM0"/>
<feature type="transmembrane region" description="Helical" evidence="1">
    <location>
        <begin position="86"/>
        <end position="105"/>
    </location>
</feature>
<evidence type="ECO:0000313" key="4">
    <source>
        <dbReference type="Proteomes" id="UP000572635"/>
    </source>
</evidence>
<feature type="domain" description="DUF1980" evidence="2">
    <location>
        <begin position="161"/>
        <end position="252"/>
    </location>
</feature>
<keyword evidence="1" id="KW-1133">Transmembrane helix</keyword>